<dbReference type="Proteomes" id="UP000680132">
    <property type="component" value="Unassembled WGS sequence"/>
</dbReference>
<accession>A0A939QUW3</accession>
<dbReference type="AlphaFoldDB" id="A0A939QUW3"/>
<feature type="transmembrane region" description="Helical" evidence="1">
    <location>
        <begin position="113"/>
        <end position="133"/>
    </location>
</feature>
<reference evidence="2" key="1">
    <citation type="submission" date="2021-03" db="EMBL/GenBank/DDBJ databases">
        <title>Microbacterium sp. nov., a novel actinobacterium isolated from cow dung.</title>
        <authorList>
            <person name="Zhang L."/>
        </authorList>
    </citation>
    <scope>NUCLEOTIDE SEQUENCE</scope>
    <source>
        <strain evidence="2">NEAU-LLB</strain>
    </source>
</reference>
<sequence>MPLLVLGASWVISILIFAMIPIDEPKFGGGAQAPLWALMAVGIQAMTLSFPFSQAMSLTRREFYLGTLAAASVTGVMLSTAFVLIGLLERATNGMGVNGYFAYLPAMWESGWLGAWFTYLVVTMFLFVIGFWAATIFKRWGTIAVTLVLSGIGLLLVGVVFLITRLEAWPATWTWLVETGPLGLAFWAVPFIALMALGSYLTLRRTVA</sequence>
<evidence type="ECO:0000256" key="1">
    <source>
        <dbReference type="SAM" id="Phobius"/>
    </source>
</evidence>
<protein>
    <submittedName>
        <fullName evidence="2">Uncharacterized protein</fullName>
    </submittedName>
</protein>
<keyword evidence="3" id="KW-1185">Reference proteome</keyword>
<evidence type="ECO:0000313" key="2">
    <source>
        <dbReference type="EMBL" id="MBO3665111.1"/>
    </source>
</evidence>
<keyword evidence="1" id="KW-0472">Membrane</keyword>
<feature type="transmembrane region" description="Helical" evidence="1">
    <location>
        <begin position="34"/>
        <end position="52"/>
    </location>
</feature>
<keyword evidence="1" id="KW-1133">Transmembrane helix</keyword>
<gene>
    <name evidence="2" type="ORF">J5V96_16550</name>
</gene>
<keyword evidence="1" id="KW-0812">Transmembrane</keyword>
<evidence type="ECO:0000313" key="3">
    <source>
        <dbReference type="Proteomes" id="UP000680132"/>
    </source>
</evidence>
<comment type="caution">
    <text evidence="2">The sequence shown here is derived from an EMBL/GenBank/DDBJ whole genome shotgun (WGS) entry which is preliminary data.</text>
</comment>
<feature type="transmembrane region" description="Helical" evidence="1">
    <location>
        <begin position="184"/>
        <end position="203"/>
    </location>
</feature>
<name>A0A939QUW3_9MICO</name>
<feature type="transmembrane region" description="Helical" evidence="1">
    <location>
        <begin position="140"/>
        <end position="164"/>
    </location>
</feature>
<organism evidence="2 3">
    <name type="scientific">Microbacterium stercoris</name>
    <dbReference type="NCBI Taxonomy" id="2820289"/>
    <lineage>
        <taxon>Bacteria</taxon>
        <taxon>Bacillati</taxon>
        <taxon>Actinomycetota</taxon>
        <taxon>Actinomycetes</taxon>
        <taxon>Micrococcales</taxon>
        <taxon>Microbacteriaceae</taxon>
        <taxon>Microbacterium</taxon>
    </lineage>
</organism>
<proteinExistence type="predicted"/>
<feature type="transmembrane region" description="Helical" evidence="1">
    <location>
        <begin position="64"/>
        <end position="88"/>
    </location>
</feature>
<dbReference type="EMBL" id="JAGFOA010000008">
    <property type="protein sequence ID" value="MBO3665111.1"/>
    <property type="molecule type" value="Genomic_DNA"/>
</dbReference>